<dbReference type="KEGG" id="lsd:EMK97_13135"/>
<evidence type="ECO:0000313" key="3">
    <source>
        <dbReference type="EMBL" id="QBG36595.1"/>
    </source>
</evidence>
<keyword evidence="2" id="KW-0472">Membrane</keyword>
<dbReference type="OrthoDB" id="9151209at2"/>
<evidence type="ECO:0000256" key="1">
    <source>
        <dbReference type="SAM" id="Coils"/>
    </source>
</evidence>
<feature type="coiled-coil region" evidence="1">
    <location>
        <begin position="80"/>
        <end position="107"/>
    </location>
</feature>
<evidence type="ECO:0000313" key="4">
    <source>
        <dbReference type="Proteomes" id="UP000290244"/>
    </source>
</evidence>
<protein>
    <recommendedName>
        <fullName evidence="5">MSHA biogenesis protein MshJ</fullName>
    </recommendedName>
</protein>
<keyword evidence="4" id="KW-1185">Reference proteome</keyword>
<sequence>MNKQWQHYCEKYLTLTAREQYLILLTGLVAVYFIIYHAFIDATALQNTQLAKQIATMESDNRNLALSINEYQIALQKDPNKATRDQIAQLEQQMAVVDEKLLTLTSELIDPIQMRFALMELLKVEPKVSLMSFELIGAQPLLAQQDLVPESNTSVASGQQPSSQLPTIDAEAAGLNLYKHGIKIKLSGSYFDLRDYLLQLEKLKWKFFWKDFNFTLTEYPMNELTIEIYSLGTKEDFVGV</sequence>
<dbReference type="Proteomes" id="UP000290244">
    <property type="component" value="Chromosome"/>
</dbReference>
<dbReference type="EMBL" id="CP034759">
    <property type="protein sequence ID" value="QBG36595.1"/>
    <property type="molecule type" value="Genomic_DNA"/>
</dbReference>
<dbReference type="RefSeq" id="WP_130602894.1">
    <property type="nucleotide sequence ID" value="NZ_CP034759.1"/>
</dbReference>
<accession>A0A4P6PAE9</accession>
<gene>
    <name evidence="3" type="ORF">EMK97_13135</name>
</gene>
<keyword evidence="2" id="KW-1133">Transmembrane helix</keyword>
<evidence type="ECO:0008006" key="5">
    <source>
        <dbReference type="Google" id="ProtNLM"/>
    </source>
</evidence>
<feature type="transmembrane region" description="Helical" evidence="2">
    <location>
        <begin position="21"/>
        <end position="39"/>
    </location>
</feature>
<organism evidence="3 4">
    <name type="scientific">Litorilituus sediminis</name>
    <dbReference type="NCBI Taxonomy" id="718192"/>
    <lineage>
        <taxon>Bacteria</taxon>
        <taxon>Pseudomonadati</taxon>
        <taxon>Pseudomonadota</taxon>
        <taxon>Gammaproteobacteria</taxon>
        <taxon>Alteromonadales</taxon>
        <taxon>Colwelliaceae</taxon>
        <taxon>Litorilituus</taxon>
    </lineage>
</organism>
<keyword evidence="1" id="KW-0175">Coiled coil</keyword>
<reference evidence="3 4" key="1">
    <citation type="submission" date="2018-12" db="EMBL/GenBank/DDBJ databases">
        <title>Complete genome of Litorilituus sediminis.</title>
        <authorList>
            <person name="Liu A."/>
            <person name="Rong J."/>
        </authorList>
    </citation>
    <scope>NUCLEOTIDE SEQUENCE [LARGE SCALE GENOMIC DNA]</scope>
    <source>
        <strain evidence="3 4">JCM 17549</strain>
    </source>
</reference>
<evidence type="ECO:0000256" key="2">
    <source>
        <dbReference type="SAM" id="Phobius"/>
    </source>
</evidence>
<dbReference type="AlphaFoldDB" id="A0A4P6PAE9"/>
<name>A0A4P6PAE9_9GAMM</name>
<proteinExistence type="predicted"/>
<keyword evidence="2" id="KW-0812">Transmembrane</keyword>